<dbReference type="FunFam" id="3.30.70.270:FF:000001">
    <property type="entry name" value="Diguanylate cyclase domain protein"/>
    <property type="match status" value="1"/>
</dbReference>
<dbReference type="EC" id="2.7.7.65" evidence="1"/>
<dbReference type="NCBIfam" id="TIGR00254">
    <property type="entry name" value="GGDEF"/>
    <property type="match status" value="1"/>
</dbReference>
<comment type="catalytic activity">
    <reaction evidence="2">
        <text>2 GTP = 3',3'-c-di-GMP + 2 diphosphate</text>
        <dbReference type="Rhea" id="RHEA:24898"/>
        <dbReference type="ChEBI" id="CHEBI:33019"/>
        <dbReference type="ChEBI" id="CHEBI:37565"/>
        <dbReference type="ChEBI" id="CHEBI:58805"/>
        <dbReference type="EC" id="2.7.7.65"/>
    </reaction>
</comment>
<dbReference type="GO" id="GO:0043709">
    <property type="term" value="P:cell adhesion involved in single-species biofilm formation"/>
    <property type="evidence" value="ECO:0007669"/>
    <property type="project" value="TreeGrafter"/>
</dbReference>
<proteinExistence type="predicted"/>
<evidence type="ECO:0000256" key="1">
    <source>
        <dbReference type="ARBA" id="ARBA00012528"/>
    </source>
</evidence>
<dbReference type="Pfam" id="PF00990">
    <property type="entry name" value="GGDEF"/>
    <property type="match status" value="1"/>
</dbReference>
<dbReference type="Gene3D" id="3.30.70.270">
    <property type="match status" value="1"/>
</dbReference>
<dbReference type="EMBL" id="CP058952">
    <property type="protein sequence ID" value="QLI81529.1"/>
    <property type="molecule type" value="Genomic_DNA"/>
</dbReference>
<protein>
    <recommendedName>
        <fullName evidence="1">diguanylate cyclase</fullName>
        <ecNumber evidence="1">2.7.7.65</ecNumber>
    </recommendedName>
</protein>
<dbReference type="GO" id="GO:0052621">
    <property type="term" value="F:diguanylate cyclase activity"/>
    <property type="evidence" value="ECO:0007669"/>
    <property type="project" value="UniProtKB-EC"/>
</dbReference>
<evidence type="ECO:0000259" key="4">
    <source>
        <dbReference type="PROSITE" id="PS50887"/>
    </source>
</evidence>
<keyword evidence="6" id="KW-1185">Reference proteome</keyword>
<dbReference type="InterPro" id="IPR043128">
    <property type="entry name" value="Rev_trsase/Diguanyl_cyclase"/>
</dbReference>
<dbReference type="InterPro" id="IPR000160">
    <property type="entry name" value="GGDEF_dom"/>
</dbReference>
<dbReference type="SMART" id="SM00267">
    <property type="entry name" value="GGDEF"/>
    <property type="match status" value="1"/>
</dbReference>
<reference evidence="5 6" key="1">
    <citation type="journal article" date="2016" name="Int. J. Syst. Evol. Microbiol.">
        <title>Chitinibacter fontanus sp. nov., isolated from a spring.</title>
        <authorList>
            <person name="Sheu S.Y."/>
            <person name="Li Y.S."/>
            <person name="Young C.C."/>
            <person name="Chen W.M."/>
        </authorList>
    </citation>
    <scope>NUCLEOTIDE SEQUENCE [LARGE SCALE GENOMIC DNA]</scope>
    <source>
        <strain evidence="5 6">STM-7</strain>
    </source>
</reference>
<keyword evidence="3" id="KW-0812">Transmembrane</keyword>
<accession>A0A7D5ZGJ8</accession>
<dbReference type="SUPFAM" id="SSF55073">
    <property type="entry name" value="Nucleotide cyclase"/>
    <property type="match status" value="1"/>
</dbReference>
<dbReference type="CDD" id="cd01949">
    <property type="entry name" value="GGDEF"/>
    <property type="match status" value="1"/>
</dbReference>
<dbReference type="PROSITE" id="PS50887">
    <property type="entry name" value="GGDEF"/>
    <property type="match status" value="1"/>
</dbReference>
<keyword evidence="3" id="KW-0472">Membrane</keyword>
<evidence type="ECO:0000256" key="2">
    <source>
        <dbReference type="ARBA" id="ARBA00034247"/>
    </source>
</evidence>
<sequence length="429" mass="48056">MSARIGLSGLVSGLFVLSIALLIWQHFGMNKSLLIDVNTTLPISTSDDRFDGGGSIAMVRKTEQSLQLNCQMSEKYEWPYCEIGILLSPAPNGIDLRSFDNIRMKLSYKGPGKHRVRLFLRNYNPAYSTLKESTSWKLNEIQFIVEDGVDLSLPLHKFNVASWWLADKNIPLDHYGVDLSNVPLMIISTGGNKEAGSHQIDVEYIEFQGKTIRREDLLMGILVLWSVLAIGVLINMLYQLHQRLNLIRSEASQLVVANASLKEEKQRITDQAKLDPLTQVRNRSGIRNDIAREMANATEFSPLSMIICDIDHFKAINDTFGHGVGDEVLMKFAKTLSSHVRHGDYVVRWGGEEFVLFLPHTKPEQALQIAENLRQTIEESRWPSKTTLTASFGVAVIGPEGFSKAMEAADMALYAAKKAGRNRVELAKP</sequence>
<dbReference type="GO" id="GO:1902201">
    <property type="term" value="P:negative regulation of bacterial-type flagellum-dependent cell motility"/>
    <property type="evidence" value="ECO:0007669"/>
    <property type="project" value="TreeGrafter"/>
</dbReference>
<dbReference type="KEGG" id="cfon:HZU75_08310"/>
<dbReference type="InterPro" id="IPR050469">
    <property type="entry name" value="Diguanylate_Cyclase"/>
</dbReference>
<feature type="transmembrane region" description="Helical" evidence="3">
    <location>
        <begin position="217"/>
        <end position="238"/>
    </location>
</feature>
<feature type="transmembrane region" description="Helical" evidence="3">
    <location>
        <begin position="6"/>
        <end position="24"/>
    </location>
</feature>
<dbReference type="RefSeq" id="WP_180308654.1">
    <property type="nucleotide sequence ID" value="NZ_CP058952.1"/>
</dbReference>
<dbReference type="PANTHER" id="PTHR45138:SF9">
    <property type="entry name" value="DIGUANYLATE CYCLASE DGCM-RELATED"/>
    <property type="match status" value="1"/>
</dbReference>
<dbReference type="AlphaFoldDB" id="A0A7D5ZGJ8"/>
<dbReference type="InterPro" id="IPR029787">
    <property type="entry name" value="Nucleotide_cyclase"/>
</dbReference>
<dbReference type="GO" id="GO:0005886">
    <property type="term" value="C:plasma membrane"/>
    <property type="evidence" value="ECO:0007669"/>
    <property type="project" value="TreeGrafter"/>
</dbReference>
<organism evidence="5 6">
    <name type="scientific">Chitinibacter fontanus</name>
    <dbReference type="NCBI Taxonomy" id="1737446"/>
    <lineage>
        <taxon>Bacteria</taxon>
        <taxon>Pseudomonadati</taxon>
        <taxon>Pseudomonadota</taxon>
        <taxon>Betaproteobacteria</taxon>
        <taxon>Neisseriales</taxon>
        <taxon>Chitinibacteraceae</taxon>
        <taxon>Chitinibacter</taxon>
    </lineage>
</organism>
<evidence type="ECO:0000256" key="3">
    <source>
        <dbReference type="SAM" id="Phobius"/>
    </source>
</evidence>
<gene>
    <name evidence="5" type="ORF">HZU75_08310</name>
</gene>
<evidence type="ECO:0000313" key="5">
    <source>
        <dbReference type="EMBL" id="QLI81529.1"/>
    </source>
</evidence>
<dbReference type="Proteomes" id="UP000510822">
    <property type="component" value="Chromosome"/>
</dbReference>
<keyword evidence="3" id="KW-1133">Transmembrane helix</keyword>
<name>A0A7D5ZGJ8_9NEIS</name>
<evidence type="ECO:0000313" key="6">
    <source>
        <dbReference type="Proteomes" id="UP000510822"/>
    </source>
</evidence>
<dbReference type="PANTHER" id="PTHR45138">
    <property type="entry name" value="REGULATORY COMPONENTS OF SENSORY TRANSDUCTION SYSTEM"/>
    <property type="match status" value="1"/>
</dbReference>
<feature type="domain" description="GGDEF" evidence="4">
    <location>
        <begin position="301"/>
        <end position="429"/>
    </location>
</feature>